<dbReference type="PROSITE" id="PS50977">
    <property type="entry name" value="HTH_TETR_2"/>
    <property type="match status" value="2"/>
</dbReference>
<protein>
    <submittedName>
        <fullName evidence="4">TetR/AcrR family transcriptional regulator</fullName>
    </submittedName>
</protein>
<dbReference type="PANTHER" id="PTHR30055">
    <property type="entry name" value="HTH-TYPE TRANSCRIPTIONAL REGULATOR RUTR"/>
    <property type="match status" value="1"/>
</dbReference>
<proteinExistence type="predicted"/>
<dbReference type="InterPro" id="IPR023772">
    <property type="entry name" value="DNA-bd_HTH_TetR-type_CS"/>
</dbReference>
<name>A0ABS6B4X6_9NOCA</name>
<dbReference type="SUPFAM" id="SSF46689">
    <property type="entry name" value="Homeodomain-like"/>
    <property type="match status" value="2"/>
</dbReference>
<dbReference type="Pfam" id="PF00440">
    <property type="entry name" value="TetR_N"/>
    <property type="match status" value="2"/>
</dbReference>
<accession>A0ABS6B4X6</accession>
<evidence type="ECO:0000259" key="3">
    <source>
        <dbReference type="PROSITE" id="PS50977"/>
    </source>
</evidence>
<evidence type="ECO:0000313" key="4">
    <source>
        <dbReference type="EMBL" id="MBU3065357.1"/>
    </source>
</evidence>
<keyword evidence="5" id="KW-1185">Reference proteome</keyword>
<keyword evidence="1 2" id="KW-0238">DNA-binding</keyword>
<dbReference type="InterPro" id="IPR009057">
    <property type="entry name" value="Homeodomain-like_sf"/>
</dbReference>
<feature type="DNA-binding region" description="H-T-H motif" evidence="2">
    <location>
        <begin position="224"/>
        <end position="243"/>
    </location>
</feature>
<reference evidence="4 5" key="1">
    <citation type="submission" date="2021-06" db="EMBL/GenBank/DDBJ databases">
        <title>Actinomycetes sequencing.</title>
        <authorList>
            <person name="Shan Q."/>
        </authorList>
    </citation>
    <scope>NUCLEOTIDE SEQUENCE [LARGE SCALE GENOMIC DNA]</scope>
    <source>
        <strain evidence="4 5">NEAU-G5</strain>
    </source>
</reference>
<dbReference type="PANTHER" id="PTHR30055:SF237">
    <property type="entry name" value="TRANSCRIPTIONAL REPRESSOR MCE3R"/>
    <property type="match status" value="1"/>
</dbReference>
<evidence type="ECO:0000256" key="1">
    <source>
        <dbReference type="ARBA" id="ARBA00023125"/>
    </source>
</evidence>
<dbReference type="PROSITE" id="PS01081">
    <property type="entry name" value="HTH_TETR_1"/>
    <property type="match status" value="1"/>
</dbReference>
<dbReference type="InterPro" id="IPR050109">
    <property type="entry name" value="HTH-type_TetR-like_transc_reg"/>
</dbReference>
<comment type="caution">
    <text evidence="4">The sequence shown here is derived from an EMBL/GenBank/DDBJ whole genome shotgun (WGS) entry which is preliminary data.</text>
</comment>
<feature type="domain" description="HTH tetR-type" evidence="3">
    <location>
        <begin position="201"/>
        <end position="261"/>
    </location>
</feature>
<dbReference type="InterPro" id="IPR001647">
    <property type="entry name" value="HTH_TetR"/>
</dbReference>
<feature type="DNA-binding region" description="H-T-H motif" evidence="2">
    <location>
        <begin position="32"/>
        <end position="51"/>
    </location>
</feature>
<dbReference type="Proteomes" id="UP000733379">
    <property type="component" value="Unassembled WGS sequence"/>
</dbReference>
<organism evidence="4 5">
    <name type="scientific">Nocardia albiluteola</name>
    <dbReference type="NCBI Taxonomy" id="2842303"/>
    <lineage>
        <taxon>Bacteria</taxon>
        <taxon>Bacillati</taxon>
        <taxon>Actinomycetota</taxon>
        <taxon>Actinomycetes</taxon>
        <taxon>Mycobacteriales</taxon>
        <taxon>Nocardiaceae</taxon>
        <taxon>Nocardia</taxon>
    </lineage>
</organism>
<dbReference type="RefSeq" id="WP_215921418.1">
    <property type="nucleotide sequence ID" value="NZ_JAHKNI010000010.1"/>
</dbReference>
<feature type="domain" description="HTH tetR-type" evidence="3">
    <location>
        <begin position="9"/>
        <end position="69"/>
    </location>
</feature>
<evidence type="ECO:0000313" key="5">
    <source>
        <dbReference type="Proteomes" id="UP000733379"/>
    </source>
</evidence>
<dbReference type="EMBL" id="JAHKNI010000010">
    <property type="protein sequence ID" value="MBU3065357.1"/>
    <property type="molecule type" value="Genomic_DNA"/>
</dbReference>
<dbReference type="SUPFAM" id="SSF48498">
    <property type="entry name" value="Tetracyclin repressor-like, C-terminal domain"/>
    <property type="match status" value="1"/>
</dbReference>
<sequence>MPAGRTRPGNRRELIVTAAAELFARNGFHEVSMSQVAGAVGISAPALYRHFRDKRDVLAQVVADAFAALEAAVPADVDTDGALRGLAELVAQRRDIGALWQREARHLPEAARAQTRDRLCRLNARMTGILRIERPTLAQSTADLLVWSVSGVLASPASHRVAVPANRMADLLYAMGRAVLSATVTAEESADVDGDARVSRASRREHLVSAATELFNRRGYLEVGVDDIGLAAGIAGPSVYKHFASKHELLYAALNRGAEVLQFGLGRAVAHSSSPEAALVNVLRSYVDLFTQHPDLMGVLVTEVDHLPAEQRHVIRQAQHDYVAEWVHLLVSVRPELSRPTAAIAVHGVFGLVNSVVRVGHLRARPSLGADLIQLGQRLLAAPL</sequence>
<dbReference type="Pfam" id="PF17932">
    <property type="entry name" value="TetR_C_24"/>
    <property type="match status" value="1"/>
</dbReference>
<evidence type="ECO:0000256" key="2">
    <source>
        <dbReference type="PROSITE-ProRule" id="PRU00335"/>
    </source>
</evidence>
<dbReference type="InterPro" id="IPR036271">
    <property type="entry name" value="Tet_transcr_reg_TetR-rel_C_sf"/>
</dbReference>
<dbReference type="Gene3D" id="1.10.10.60">
    <property type="entry name" value="Homeodomain-like"/>
    <property type="match status" value="2"/>
</dbReference>
<dbReference type="InterPro" id="IPR041490">
    <property type="entry name" value="KstR2_TetR_C"/>
</dbReference>
<gene>
    <name evidence="4" type="ORF">KO481_27995</name>
</gene>
<dbReference type="Gene3D" id="1.10.357.10">
    <property type="entry name" value="Tetracycline Repressor, domain 2"/>
    <property type="match status" value="2"/>
</dbReference>
<dbReference type="PRINTS" id="PR00455">
    <property type="entry name" value="HTHTETR"/>
</dbReference>